<comment type="caution">
    <text evidence="1">The sequence shown here is derived from an EMBL/GenBank/DDBJ whole genome shotgun (WGS) entry which is preliminary data.</text>
</comment>
<gene>
    <name evidence="1" type="ORF">DPEC_G00274330</name>
</gene>
<sequence>MLEVNLSTYVNLQKAEPTAIPVTSPDVTSPRGRLQALEGPLAPVKQRTLLKREESSPPHLLLHLLLPVTSVWSSAGKFLETDLATCHGQLQHLHVPGESSRSVALPFSWRNVGVVKALALPMVVTVTKYQFGSPSSPCRKGLLRALGVTAT</sequence>
<evidence type="ECO:0000313" key="2">
    <source>
        <dbReference type="Proteomes" id="UP001157502"/>
    </source>
</evidence>
<protein>
    <submittedName>
        <fullName evidence="1">Uncharacterized protein</fullName>
    </submittedName>
</protein>
<dbReference type="Proteomes" id="UP001157502">
    <property type="component" value="Chromosome 25"/>
</dbReference>
<keyword evidence="2" id="KW-1185">Reference proteome</keyword>
<organism evidence="1 2">
    <name type="scientific">Dallia pectoralis</name>
    <name type="common">Alaska blackfish</name>
    <dbReference type="NCBI Taxonomy" id="75939"/>
    <lineage>
        <taxon>Eukaryota</taxon>
        <taxon>Metazoa</taxon>
        <taxon>Chordata</taxon>
        <taxon>Craniata</taxon>
        <taxon>Vertebrata</taxon>
        <taxon>Euteleostomi</taxon>
        <taxon>Actinopterygii</taxon>
        <taxon>Neopterygii</taxon>
        <taxon>Teleostei</taxon>
        <taxon>Protacanthopterygii</taxon>
        <taxon>Esociformes</taxon>
        <taxon>Umbridae</taxon>
        <taxon>Dallia</taxon>
    </lineage>
</organism>
<name>A0ACC2FL52_DALPE</name>
<accession>A0ACC2FL52</accession>
<dbReference type="EMBL" id="CM055752">
    <property type="protein sequence ID" value="KAJ7992028.1"/>
    <property type="molecule type" value="Genomic_DNA"/>
</dbReference>
<reference evidence="1" key="1">
    <citation type="submission" date="2021-05" db="EMBL/GenBank/DDBJ databases">
        <authorList>
            <person name="Pan Q."/>
            <person name="Jouanno E."/>
            <person name="Zahm M."/>
            <person name="Klopp C."/>
            <person name="Cabau C."/>
            <person name="Louis A."/>
            <person name="Berthelot C."/>
            <person name="Parey E."/>
            <person name="Roest Crollius H."/>
            <person name="Montfort J."/>
            <person name="Robinson-Rechavi M."/>
            <person name="Bouchez O."/>
            <person name="Lampietro C."/>
            <person name="Lopez Roques C."/>
            <person name="Donnadieu C."/>
            <person name="Postlethwait J."/>
            <person name="Bobe J."/>
            <person name="Dillon D."/>
            <person name="Chandos A."/>
            <person name="von Hippel F."/>
            <person name="Guiguen Y."/>
        </authorList>
    </citation>
    <scope>NUCLEOTIDE SEQUENCE</scope>
    <source>
        <strain evidence="1">YG-Jan2019</strain>
    </source>
</reference>
<proteinExistence type="predicted"/>
<evidence type="ECO:0000313" key="1">
    <source>
        <dbReference type="EMBL" id="KAJ7992028.1"/>
    </source>
</evidence>